<keyword evidence="5 6" id="KW-0472">Membrane</keyword>
<evidence type="ECO:0000256" key="3">
    <source>
        <dbReference type="ARBA" id="ARBA00022692"/>
    </source>
</evidence>
<evidence type="ECO:0000256" key="1">
    <source>
        <dbReference type="ARBA" id="ARBA00004651"/>
    </source>
</evidence>
<evidence type="ECO:0000256" key="2">
    <source>
        <dbReference type="ARBA" id="ARBA00022475"/>
    </source>
</evidence>
<dbReference type="EMBL" id="UOEK01000326">
    <property type="protein sequence ID" value="VAW05799.1"/>
    <property type="molecule type" value="Genomic_DNA"/>
</dbReference>
<feature type="transmembrane region" description="Helical" evidence="6">
    <location>
        <begin position="354"/>
        <end position="378"/>
    </location>
</feature>
<feature type="transmembrane region" description="Helical" evidence="6">
    <location>
        <begin position="189"/>
        <end position="208"/>
    </location>
</feature>
<name>A0A3B0T0A8_9ZZZZ</name>
<dbReference type="CDD" id="cd06580">
    <property type="entry name" value="TM_PBP1_transp_TpRbsC_like"/>
    <property type="match status" value="1"/>
</dbReference>
<dbReference type="GO" id="GO:0022857">
    <property type="term" value="F:transmembrane transporter activity"/>
    <property type="evidence" value="ECO:0007669"/>
    <property type="project" value="InterPro"/>
</dbReference>
<keyword evidence="4 6" id="KW-1133">Transmembrane helix</keyword>
<dbReference type="PANTHER" id="PTHR43370:SF1">
    <property type="entry name" value="GUANOSINE ABC TRANSPORTER PERMEASE PROTEIN NUPQ"/>
    <property type="match status" value="1"/>
</dbReference>
<comment type="subcellular location">
    <subcellularLocation>
        <location evidence="1">Cell membrane</location>
        <topology evidence="1">Multi-pass membrane protein</topology>
    </subcellularLocation>
</comment>
<protein>
    <submittedName>
        <fullName evidence="7">Ribose ABC transport system, permease protein RbsC (TC 3.A.1.2.1)</fullName>
    </submittedName>
</protein>
<feature type="transmembrane region" description="Helical" evidence="6">
    <location>
        <begin position="319"/>
        <end position="342"/>
    </location>
</feature>
<feature type="transmembrane region" description="Helical" evidence="6">
    <location>
        <begin position="275"/>
        <end position="295"/>
    </location>
</feature>
<evidence type="ECO:0000256" key="4">
    <source>
        <dbReference type="ARBA" id="ARBA00022989"/>
    </source>
</evidence>
<feature type="transmembrane region" description="Helical" evidence="6">
    <location>
        <begin position="161"/>
        <end position="183"/>
    </location>
</feature>
<feature type="transmembrane region" description="Helical" evidence="6">
    <location>
        <begin position="215"/>
        <end position="237"/>
    </location>
</feature>
<dbReference type="Pfam" id="PF02653">
    <property type="entry name" value="BPD_transp_2"/>
    <property type="match status" value="1"/>
</dbReference>
<feature type="transmembrane region" description="Helical" evidence="6">
    <location>
        <begin position="398"/>
        <end position="416"/>
    </location>
</feature>
<evidence type="ECO:0000256" key="6">
    <source>
        <dbReference type="SAM" id="Phobius"/>
    </source>
</evidence>
<dbReference type="GO" id="GO:0005886">
    <property type="term" value="C:plasma membrane"/>
    <property type="evidence" value="ECO:0007669"/>
    <property type="project" value="UniProtKB-SubCell"/>
</dbReference>
<evidence type="ECO:0000313" key="7">
    <source>
        <dbReference type="EMBL" id="VAW05799.1"/>
    </source>
</evidence>
<reference evidence="7" key="1">
    <citation type="submission" date="2018-06" db="EMBL/GenBank/DDBJ databases">
        <authorList>
            <person name="Zhirakovskaya E."/>
        </authorList>
    </citation>
    <scope>NUCLEOTIDE SEQUENCE</scope>
</reference>
<feature type="transmembrane region" description="Helical" evidence="6">
    <location>
        <begin position="21"/>
        <end position="40"/>
    </location>
</feature>
<feature type="transmembrane region" description="Helical" evidence="6">
    <location>
        <begin position="105"/>
        <end position="125"/>
    </location>
</feature>
<proteinExistence type="predicted"/>
<accession>A0A3B0T0A8</accession>
<dbReference type="AlphaFoldDB" id="A0A3B0T0A8"/>
<keyword evidence="2" id="KW-1003">Cell membrane</keyword>
<sequence length="431" mass="45737">MVDTTVQAAEAARGERRAHRLGWFYIGLGLFVALVFASTVTGEGDSSFGMVLARDRFADFEIGLGSLRLLPSLVVPAALTNFLIAAVMGFLGARLLTKKALKPSNLTLALVIGLFLFAFLTWAAAGQSFNLASMLRQSVLRSAPLTFGALAGVLSERVAVINIAIEGMLLGGAFTGVIVGSLYGAWPGVLAAIITGGLLAWVLAVLSIKYKVDQIISGVVINIFVLGLTSFLSVQILTQNADLNNSPRIGAWNVPFLSDIPFFGTILFKQNLFVYIMFGLVAVTTYALFFTRWGLRTRAVGEHPKAADTLGVDVYRIRYIGVILGGLVAGFGGAFFTIGQVGRFDENMTGGRGYIALAAMIFGRWHPVGAMSAALVFGFSDAIANKLGILNTPIPSEFLAMAPYIATLIVVAGVVGKSRPPAADGIPYEKQ</sequence>
<evidence type="ECO:0000256" key="5">
    <source>
        <dbReference type="ARBA" id="ARBA00023136"/>
    </source>
</evidence>
<dbReference type="PANTHER" id="PTHR43370">
    <property type="entry name" value="SUGAR ABC TRANSPORTER INTEGRAL MEMBRANE PROTEIN-RELATED"/>
    <property type="match status" value="1"/>
</dbReference>
<gene>
    <name evidence="7" type="ORF">MNBD_ACTINO02-693</name>
</gene>
<feature type="transmembrane region" description="Helical" evidence="6">
    <location>
        <begin position="73"/>
        <end position="93"/>
    </location>
</feature>
<organism evidence="7">
    <name type="scientific">hydrothermal vent metagenome</name>
    <dbReference type="NCBI Taxonomy" id="652676"/>
    <lineage>
        <taxon>unclassified sequences</taxon>
        <taxon>metagenomes</taxon>
        <taxon>ecological metagenomes</taxon>
    </lineage>
</organism>
<keyword evidence="3 6" id="KW-0812">Transmembrane</keyword>
<dbReference type="InterPro" id="IPR001851">
    <property type="entry name" value="ABC_transp_permease"/>
</dbReference>